<organism evidence="1 2">
    <name type="scientific">Trichlorobacter lovleyi (strain ATCC BAA-1151 / DSM 17278 / SZ)</name>
    <name type="common">Geobacter lovleyi</name>
    <dbReference type="NCBI Taxonomy" id="398767"/>
    <lineage>
        <taxon>Bacteria</taxon>
        <taxon>Pseudomonadati</taxon>
        <taxon>Thermodesulfobacteriota</taxon>
        <taxon>Desulfuromonadia</taxon>
        <taxon>Geobacterales</taxon>
        <taxon>Geobacteraceae</taxon>
        <taxon>Trichlorobacter</taxon>
    </lineage>
</organism>
<sequence>MQKIPLNLAAAEMVLARDIFKNDSPTGMPICGKGTVLSDSLISRLQQMGVQSLYVEGHPVWQEGDRCLSEQLADLEKRFSKTLDNRHNAVLLDIYRNHLTTAMGDNGGRTEE</sequence>
<dbReference type="KEGG" id="glo:Glov_1311"/>
<dbReference type="EMBL" id="CP001089">
    <property type="protein sequence ID" value="ACD95032.1"/>
    <property type="molecule type" value="Genomic_DNA"/>
</dbReference>
<gene>
    <name evidence="1" type="ordered locus">Glov_1311</name>
</gene>
<name>B3E7Q0_TRIL1</name>
<dbReference type="STRING" id="398767.Glov_1311"/>
<accession>B3E7Q0</accession>
<dbReference type="AlphaFoldDB" id="B3E7Q0"/>
<protein>
    <submittedName>
        <fullName evidence="1">Uncharacterized protein</fullName>
    </submittedName>
</protein>
<dbReference type="Proteomes" id="UP000002420">
    <property type="component" value="Chromosome"/>
</dbReference>
<dbReference type="eggNOG" id="ENOG5033FWH">
    <property type="taxonomic scope" value="Bacteria"/>
</dbReference>
<reference evidence="1 2" key="1">
    <citation type="submission" date="2008-05" db="EMBL/GenBank/DDBJ databases">
        <title>Complete sequence of chromosome of Geobacter lovleyi SZ.</title>
        <authorList>
            <consortium name="US DOE Joint Genome Institute"/>
            <person name="Lucas S."/>
            <person name="Copeland A."/>
            <person name="Lapidus A."/>
            <person name="Glavina del Rio T."/>
            <person name="Dalin E."/>
            <person name="Tice H."/>
            <person name="Bruce D."/>
            <person name="Goodwin L."/>
            <person name="Pitluck S."/>
            <person name="Chertkov O."/>
            <person name="Meincke L."/>
            <person name="Brettin T."/>
            <person name="Detter J.C."/>
            <person name="Han C."/>
            <person name="Tapia R."/>
            <person name="Kuske C.R."/>
            <person name="Schmutz J."/>
            <person name="Larimer F."/>
            <person name="Land M."/>
            <person name="Hauser L."/>
            <person name="Kyrpides N."/>
            <person name="Mikhailova N."/>
            <person name="Sung Y."/>
            <person name="Fletcher K.E."/>
            <person name="Ritalahti K.M."/>
            <person name="Loeffler F.E."/>
            <person name="Richardson P."/>
        </authorList>
    </citation>
    <scope>NUCLEOTIDE SEQUENCE [LARGE SCALE GENOMIC DNA]</scope>
    <source>
        <strain evidence="2">ATCC BAA-1151 / DSM 17278 / SZ</strain>
    </source>
</reference>
<dbReference type="RefSeq" id="WP_012469378.1">
    <property type="nucleotide sequence ID" value="NC_010814.1"/>
</dbReference>
<evidence type="ECO:0000313" key="2">
    <source>
        <dbReference type="Proteomes" id="UP000002420"/>
    </source>
</evidence>
<keyword evidence="2" id="KW-1185">Reference proteome</keyword>
<dbReference type="OrthoDB" id="9799356at2"/>
<evidence type="ECO:0000313" key="1">
    <source>
        <dbReference type="EMBL" id="ACD95032.1"/>
    </source>
</evidence>
<dbReference type="HOGENOM" id="CLU_173920_0_0_7"/>
<proteinExistence type="predicted"/>